<gene>
    <name evidence="1" type="ORF">NQV15_04535</name>
</gene>
<accession>A0ABY5M8X5</accession>
<keyword evidence="2" id="KW-1185">Reference proteome</keyword>
<proteinExistence type="predicted"/>
<evidence type="ECO:0000313" key="2">
    <source>
        <dbReference type="Proteomes" id="UP001316184"/>
    </source>
</evidence>
<organism evidence="1 2">
    <name type="scientific">Aeromicrobium wangtongii</name>
    <dbReference type="NCBI Taxonomy" id="2969247"/>
    <lineage>
        <taxon>Bacteria</taxon>
        <taxon>Bacillati</taxon>
        <taxon>Actinomycetota</taxon>
        <taxon>Actinomycetes</taxon>
        <taxon>Propionibacteriales</taxon>
        <taxon>Nocardioidaceae</taxon>
        <taxon>Aeromicrobium</taxon>
    </lineage>
</organism>
<dbReference type="EMBL" id="CP102173">
    <property type="protein sequence ID" value="UUP14585.1"/>
    <property type="molecule type" value="Genomic_DNA"/>
</dbReference>
<sequence>MRVYLGLTADELVALQSGSSVTPAESFVAASVDEEDELAALEEAAEHGEVAAAAELDDPDGPVTLTDIASLHVDVDGSGDLAWYATQEIAAVIELVRS</sequence>
<evidence type="ECO:0000313" key="1">
    <source>
        <dbReference type="EMBL" id="UUP14585.1"/>
    </source>
</evidence>
<dbReference type="RefSeq" id="WP_232398417.1">
    <property type="nucleotide sequence ID" value="NZ_CP102173.1"/>
</dbReference>
<name>A0ABY5M8X5_9ACTN</name>
<reference evidence="1 2" key="1">
    <citation type="submission" date="2022-08" db="EMBL/GenBank/DDBJ databases">
        <title>novel species in genus Aeromicrobium.</title>
        <authorList>
            <person name="Ye L."/>
        </authorList>
    </citation>
    <scope>NUCLEOTIDE SEQUENCE [LARGE SCALE GENOMIC DNA]</scope>
    <source>
        <strain evidence="2">zg-Y1379</strain>
    </source>
</reference>
<protein>
    <submittedName>
        <fullName evidence="1">Uncharacterized protein</fullName>
    </submittedName>
</protein>
<dbReference type="Proteomes" id="UP001316184">
    <property type="component" value="Chromosome"/>
</dbReference>